<gene>
    <name evidence="1" type="ORF">NE237_031852</name>
</gene>
<dbReference type="OrthoDB" id="1433187at2759"/>
<reference evidence="1" key="1">
    <citation type="journal article" date="2023" name="Plant J.">
        <title>The genome of the king protea, Protea cynaroides.</title>
        <authorList>
            <person name="Chang J."/>
            <person name="Duong T.A."/>
            <person name="Schoeman C."/>
            <person name="Ma X."/>
            <person name="Roodt D."/>
            <person name="Barker N."/>
            <person name="Li Z."/>
            <person name="Van de Peer Y."/>
            <person name="Mizrachi E."/>
        </authorList>
    </citation>
    <scope>NUCLEOTIDE SEQUENCE</scope>
    <source>
        <tissue evidence="1">Young leaves</tissue>
    </source>
</reference>
<dbReference type="Proteomes" id="UP001141806">
    <property type="component" value="Unassembled WGS sequence"/>
</dbReference>
<comment type="caution">
    <text evidence="1">The sequence shown here is derived from an EMBL/GenBank/DDBJ whole genome shotgun (WGS) entry which is preliminary data.</text>
</comment>
<protein>
    <recommendedName>
        <fullName evidence="3">F-box associated domain-containing protein</fullName>
    </recommendedName>
</protein>
<dbReference type="AlphaFoldDB" id="A0A9Q0R2Z8"/>
<keyword evidence="2" id="KW-1185">Reference proteome</keyword>
<organism evidence="1 2">
    <name type="scientific">Protea cynaroides</name>
    <dbReference type="NCBI Taxonomy" id="273540"/>
    <lineage>
        <taxon>Eukaryota</taxon>
        <taxon>Viridiplantae</taxon>
        <taxon>Streptophyta</taxon>
        <taxon>Embryophyta</taxon>
        <taxon>Tracheophyta</taxon>
        <taxon>Spermatophyta</taxon>
        <taxon>Magnoliopsida</taxon>
        <taxon>Proteales</taxon>
        <taxon>Proteaceae</taxon>
        <taxon>Protea</taxon>
    </lineage>
</organism>
<evidence type="ECO:0008006" key="3">
    <source>
        <dbReference type="Google" id="ProtNLM"/>
    </source>
</evidence>
<accession>A0A9Q0R2Z8</accession>
<proteinExistence type="predicted"/>
<evidence type="ECO:0000313" key="1">
    <source>
        <dbReference type="EMBL" id="KAJ4981015.1"/>
    </source>
</evidence>
<dbReference type="EMBL" id="JAMYWD010000001">
    <property type="protein sequence ID" value="KAJ4981015.1"/>
    <property type="molecule type" value="Genomic_DNA"/>
</dbReference>
<name>A0A9Q0R2Z8_9MAGN</name>
<sequence>MDTKGLLYEVFSRMSAKSILLLTTLSKICSTFPSENFFLKKHSEQLLYKDDLGFFIQQDYRWGKVELHSLRKNEDKKSFYDYGVPHNSLQLIFDTTKILGSYNGLLLLKNTNEEDMRLYLCNPATLQPKKFGQFQNSRQTLIVTDLHLVFTYYPTPEPLNSLTTMENSHDQSYMMRIFKRGKPSSLSSQSSICLVRLGKLVFMAWVLDDYEMGSWTVVLNIRVQAMGLREPEPVICEFTIIINRRPTLGYGRLRHSVKAEEISLHGLSGCGSHLCFINYSNTLRPC</sequence>
<evidence type="ECO:0000313" key="2">
    <source>
        <dbReference type="Proteomes" id="UP001141806"/>
    </source>
</evidence>